<dbReference type="Pfam" id="PF00589">
    <property type="entry name" value="Phage_integrase"/>
    <property type="match status" value="1"/>
</dbReference>
<protein>
    <submittedName>
        <fullName evidence="4">Integrase</fullName>
    </submittedName>
</protein>
<dbReference type="InterPro" id="IPR002104">
    <property type="entry name" value="Integrase_catalytic"/>
</dbReference>
<dbReference type="Gene3D" id="1.10.443.10">
    <property type="entry name" value="Intergrase catalytic core"/>
    <property type="match status" value="1"/>
</dbReference>
<accession>A0ABR9MEB2</accession>
<dbReference type="PROSITE" id="PS51898">
    <property type="entry name" value="TYR_RECOMBINASE"/>
    <property type="match status" value="1"/>
</dbReference>
<dbReference type="Proteomes" id="UP000633509">
    <property type="component" value="Unassembled WGS sequence"/>
</dbReference>
<dbReference type="InterPro" id="IPR011010">
    <property type="entry name" value="DNA_brk_join_enz"/>
</dbReference>
<evidence type="ECO:0000256" key="2">
    <source>
        <dbReference type="SAM" id="MobiDB-lite"/>
    </source>
</evidence>
<dbReference type="RefSeq" id="WP_225964049.1">
    <property type="nucleotide sequence ID" value="NZ_JADBEK010000001.1"/>
</dbReference>
<feature type="domain" description="Tyr recombinase" evidence="3">
    <location>
        <begin position="1"/>
        <end position="100"/>
    </location>
</feature>
<comment type="caution">
    <text evidence="4">The sequence shown here is derived from an EMBL/GenBank/DDBJ whole genome shotgun (WGS) entry which is preliminary data.</text>
</comment>
<evidence type="ECO:0000313" key="5">
    <source>
        <dbReference type="Proteomes" id="UP000633509"/>
    </source>
</evidence>
<gene>
    <name evidence="4" type="ORF">H4W80_009515</name>
</gene>
<sequence>MAAARPVLFQRRFGAESRAISHGTIRKMIQAALADTGLIDPIDGRPLNYTPHDFRRLFITDAILNGLPPHIAQVIAGHRDINVTMGYKAIYPEESIQAHLAFLARPRSLRPARNIGFRPPRNGRSSSATSSGASRGGPSKPHHPSRALTPWIRTLQDRQ</sequence>
<evidence type="ECO:0000313" key="4">
    <source>
        <dbReference type="EMBL" id="MBE1591257.1"/>
    </source>
</evidence>
<dbReference type="InterPro" id="IPR013762">
    <property type="entry name" value="Integrase-like_cat_sf"/>
</dbReference>
<dbReference type="CDD" id="cd00397">
    <property type="entry name" value="DNA_BRE_C"/>
    <property type="match status" value="1"/>
</dbReference>
<dbReference type="SUPFAM" id="SSF56349">
    <property type="entry name" value="DNA breaking-rejoining enzymes"/>
    <property type="match status" value="1"/>
</dbReference>
<keyword evidence="5" id="KW-1185">Reference proteome</keyword>
<name>A0ABR9MEB2_9ACTN</name>
<proteinExistence type="predicted"/>
<evidence type="ECO:0000256" key="1">
    <source>
        <dbReference type="ARBA" id="ARBA00023172"/>
    </source>
</evidence>
<evidence type="ECO:0000259" key="3">
    <source>
        <dbReference type="PROSITE" id="PS51898"/>
    </source>
</evidence>
<feature type="region of interest" description="Disordered" evidence="2">
    <location>
        <begin position="112"/>
        <end position="159"/>
    </location>
</feature>
<feature type="compositionally biased region" description="Low complexity" evidence="2">
    <location>
        <begin position="123"/>
        <end position="139"/>
    </location>
</feature>
<keyword evidence="1" id="KW-0233">DNA recombination</keyword>
<dbReference type="EMBL" id="JADBEK010000001">
    <property type="protein sequence ID" value="MBE1591257.1"/>
    <property type="molecule type" value="Genomic_DNA"/>
</dbReference>
<organism evidence="4 5">
    <name type="scientific">Nonomuraea angiospora</name>
    <dbReference type="NCBI Taxonomy" id="46172"/>
    <lineage>
        <taxon>Bacteria</taxon>
        <taxon>Bacillati</taxon>
        <taxon>Actinomycetota</taxon>
        <taxon>Actinomycetes</taxon>
        <taxon>Streptosporangiales</taxon>
        <taxon>Streptosporangiaceae</taxon>
        <taxon>Nonomuraea</taxon>
    </lineage>
</organism>
<reference evidence="4 5" key="1">
    <citation type="submission" date="2020-10" db="EMBL/GenBank/DDBJ databases">
        <title>Sequencing the genomes of 1000 actinobacteria strains.</title>
        <authorList>
            <person name="Klenk H.-P."/>
        </authorList>
    </citation>
    <scope>NUCLEOTIDE SEQUENCE [LARGE SCALE GENOMIC DNA]</scope>
    <source>
        <strain evidence="4 5">DSM 43173</strain>
    </source>
</reference>